<reference evidence="7 8" key="1">
    <citation type="submission" date="2015-09" db="EMBL/GenBank/DDBJ databases">
        <title>Identification and resolution of microdiversity through metagenomic sequencing of parallel consortia.</title>
        <authorList>
            <person name="Nelson W.C."/>
            <person name="Romine M.F."/>
            <person name="Lindemann S.R."/>
        </authorList>
    </citation>
    <scope>NUCLEOTIDE SEQUENCE [LARGE SCALE GENOMIC DNA]</scope>
    <source>
        <strain evidence="7">HL-91</strain>
    </source>
</reference>
<sequence length="137" mass="14970">MTEIRNVFDLGSRALSAQMQRLNTTASNLANASSMSGSAETAFRALRPVFVVDEAAPGSGLAAPRADRIVALDRDPARIFRPDHPNADAEGFVYEAAVNVEEEMVEMLEASRSYQNTLEAMSTLRMLMTRTLSMGDR</sequence>
<evidence type="ECO:0000259" key="4">
    <source>
        <dbReference type="Pfam" id="PF00460"/>
    </source>
</evidence>
<reference evidence="6 9" key="2">
    <citation type="submission" date="2016-01" db="EMBL/GenBank/DDBJ databases">
        <authorList>
            <person name="Varghese N."/>
        </authorList>
    </citation>
    <scope>NUCLEOTIDE SEQUENCE [LARGE SCALE GENOMIC DNA]</scope>
    <source>
        <strain evidence="6 9">HL-91</strain>
    </source>
</reference>
<dbReference type="Pfam" id="PF00460">
    <property type="entry name" value="Flg_bb_rod"/>
    <property type="match status" value="1"/>
</dbReference>
<evidence type="ECO:0000313" key="8">
    <source>
        <dbReference type="Proteomes" id="UP000050413"/>
    </source>
</evidence>
<evidence type="ECO:0000259" key="5">
    <source>
        <dbReference type="Pfam" id="PF06429"/>
    </source>
</evidence>
<dbReference type="PROSITE" id="PS00588">
    <property type="entry name" value="FLAGELLA_BB_ROD"/>
    <property type="match status" value="1"/>
</dbReference>
<keyword evidence="7" id="KW-0282">Flagellum</keyword>
<dbReference type="InterPro" id="IPR001444">
    <property type="entry name" value="Flag_bb_rod_N"/>
</dbReference>
<dbReference type="GO" id="GO:0030694">
    <property type="term" value="C:bacterial-type flagellum basal body, rod"/>
    <property type="evidence" value="ECO:0007669"/>
    <property type="project" value="UniProtKB-UniRule"/>
</dbReference>
<keyword evidence="7" id="KW-0966">Cell projection</keyword>
<evidence type="ECO:0000313" key="7">
    <source>
        <dbReference type="EMBL" id="KPP95576.1"/>
    </source>
</evidence>
<dbReference type="Proteomes" id="UP000182045">
    <property type="component" value="Unassembled WGS sequence"/>
</dbReference>
<dbReference type="GO" id="GO:0071973">
    <property type="term" value="P:bacterial-type flagellum-dependent cell motility"/>
    <property type="evidence" value="ECO:0007669"/>
    <property type="project" value="UniProtKB-UniRule"/>
</dbReference>
<feature type="domain" description="Flagellar basal-body/hook protein C-terminal" evidence="5">
    <location>
        <begin position="90"/>
        <end position="133"/>
    </location>
</feature>
<name>A0A0P7W6C5_9RHOB</name>
<keyword evidence="3" id="KW-0975">Bacterial flagellum</keyword>
<feature type="domain" description="Flagellar basal body rod protein N-terminal" evidence="4">
    <location>
        <begin position="11"/>
        <end position="33"/>
    </location>
</feature>
<organism evidence="7 8">
    <name type="scientific">Roseibaca calidilacus</name>
    <dbReference type="NCBI Taxonomy" id="1666912"/>
    <lineage>
        <taxon>Bacteria</taxon>
        <taxon>Pseudomonadati</taxon>
        <taxon>Pseudomonadota</taxon>
        <taxon>Alphaproteobacteria</taxon>
        <taxon>Rhodobacterales</taxon>
        <taxon>Paracoccaceae</taxon>
        <taxon>Roseinatronobacter</taxon>
    </lineage>
</organism>
<dbReference type="NCBIfam" id="TIGR01395">
    <property type="entry name" value="FlgC"/>
    <property type="match status" value="1"/>
</dbReference>
<comment type="caution">
    <text evidence="7">The sequence shown here is derived from an EMBL/GenBank/DDBJ whole genome shotgun (WGS) entry which is preliminary data.</text>
</comment>
<proteinExistence type="inferred from homology"/>
<comment type="subunit">
    <text evidence="3">The basal body constitutes a major portion of the flagellar organelle and consists of four rings (L,P,S, and M) mounted on a central rod. The rod consists of about 26 subunits of FlgG in the distal portion, and FlgB, FlgC and FlgF are thought to build up the proximal portion of the rod with about 6 subunits each.</text>
</comment>
<dbReference type="Proteomes" id="UP000050413">
    <property type="component" value="Unassembled WGS sequence"/>
</dbReference>
<evidence type="ECO:0000256" key="2">
    <source>
        <dbReference type="ARBA" id="ARBA00009677"/>
    </source>
</evidence>
<dbReference type="EMBL" id="LJSG01000002">
    <property type="protein sequence ID" value="KPP95576.1"/>
    <property type="molecule type" value="Genomic_DNA"/>
</dbReference>
<evidence type="ECO:0000313" key="6">
    <source>
        <dbReference type="EMBL" id="CUX82064.1"/>
    </source>
</evidence>
<dbReference type="STRING" id="1666912.Ga0058931_2144"/>
<dbReference type="Pfam" id="PF06429">
    <property type="entry name" value="Flg_bbr_C"/>
    <property type="match status" value="1"/>
</dbReference>
<gene>
    <name evidence="7" type="primary">flgC</name>
    <name evidence="6" type="ORF">Ga0058931_2144</name>
    <name evidence="7" type="ORF">HLUCCA05_02645</name>
</gene>
<keyword evidence="7" id="KW-0969">Cilium</keyword>
<dbReference type="InterPro" id="IPR006299">
    <property type="entry name" value="FlgC"/>
</dbReference>
<comment type="subcellular location">
    <subcellularLocation>
        <location evidence="1 3">Bacterial flagellum basal body</location>
    </subcellularLocation>
</comment>
<keyword evidence="9" id="KW-1185">Reference proteome</keyword>
<evidence type="ECO:0000256" key="3">
    <source>
        <dbReference type="RuleBase" id="RU362062"/>
    </source>
</evidence>
<dbReference type="InterPro" id="IPR010930">
    <property type="entry name" value="Flg_bb/hook_C_dom"/>
</dbReference>
<evidence type="ECO:0000256" key="1">
    <source>
        <dbReference type="ARBA" id="ARBA00004117"/>
    </source>
</evidence>
<dbReference type="AlphaFoldDB" id="A0A0P7W6C5"/>
<dbReference type="RefSeq" id="WP_072246325.1">
    <property type="nucleotide sequence ID" value="NZ_FBYC01000004.1"/>
</dbReference>
<protein>
    <recommendedName>
        <fullName evidence="3">Flagellar basal-body rod protein FlgC</fullName>
    </recommendedName>
</protein>
<dbReference type="OrthoDB" id="9813951at2"/>
<evidence type="ECO:0000313" key="9">
    <source>
        <dbReference type="Proteomes" id="UP000182045"/>
    </source>
</evidence>
<dbReference type="EMBL" id="FBYC01000004">
    <property type="protein sequence ID" value="CUX82064.1"/>
    <property type="molecule type" value="Genomic_DNA"/>
</dbReference>
<dbReference type="InterPro" id="IPR019776">
    <property type="entry name" value="Flagellar_basal_body_rod_CS"/>
</dbReference>
<comment type="similarity">
    <text evidence="2">Belongs to the flagella basal body rod proteins family.</text>
</comment>
<accession>A0A0P7W6C5</accession>